<feature type="domain" description="Cytochrome c" evidence="5">
    <location>
        <begin position="35"/>
        <end position="144"/>
    </location>
</feature>
<reference evidence="6 7" key="1">
    <citation type="submission" date="2019-09" db="EMBL/GenBank/DDBJ databases">
        <title>Wenzhouxiangella sp. Genome sequencing and assembly.</title>
        <authorList>
            <person name="Zhang R."/>
        </authorList>
    </citation>
    <scope>NUCLEOTIDE SEQUENCE [LARGE SCALE GENOMIC DNA]</scope>
    <source>
        <strain evidence="6 7">W260</strain>
    </source>
</reference>
<keyword evidence="1 4" id="KW-0349">Heme</keyword>
<proteinExistence type="predicted"/>
<dbReference type="PANTHER" id="PTHR35008:SF8">
    <property type="entry name" value="ALCOHOL DEHYDROGENASE CYTOCHROME C SUBUNIT"/>
    <property type="match status" value="1"/>
</dbReference>
<keyword evidence="2 4" id="KW-0479">Metal-binding</keyword>
<dbReference type="InterPro" id="IPR009056">
    <property type="entry name" value="Cyt_c-like_dom"/>
</dbReference>
<dbReference type="GO" id="GO:0046872">
    <property type="term" value="F:metal ion binding"/>
    <property type="evidence" value="ECO:0007669"/>
    <property type="project" value="UniProtKB-KW"/>
</dbReference>
<feature type="domain" description="Cytochrome c" evidence="5">
    <location>
        <begin position="186"/>
        <end position="295"/>
    </location>
</feature>
<dbReference type="InterPro" id="IPR036909">
    <property type="entry name" value="Cyt_c-like_dom_sf"/>
</dbReference>
<gene>
    <name evidence="6" type="ORF">F3N42_08695</name>
</gene>
<sequence length="296" mass="31916">MLRWLILGLALAALAFWWLTRPLPLSAADLPEHRASLANGERAFHAGGCASCHGTVRDGGKPAAQELGGGLVMATPAGTFHVPNISSHPEDGIGAWTDLEFVNAMRRGLSPDGRHYYPAFPYTSYARADTMDLLDLKAWLDSLPAVEGRAPAHELDFPYGWRRPIGAWKRLFLDDQPVRDVAADEVQIELGRSLVEGLGHCGECHTPRNVAMAMDPARWLQGAPLPAGEGRAPDITGTSDGIGGWSAGDLAYYLETGVDPDYDIVGGDMVAVQENMAKLSEEDRQAIAAYLKSITD</sequence>
<evidence type="ECO:0000256" key="3">
    <source>
        <dbReference type="ARBA" id="ARBA00023004"/>
    </source>
</evidence>
<dbReference type="EMBL" id="VYXP01000005">
    <property type="protein sequence ID" value="KAA9131389.1"/>
    <property type="molecule type" value="Genomic_DNA"/>
</dbReference>
<dbReference type="InterPro" id="IPR051459">
    <property type="entry name" value="Cytochrome_c-type_DH"/>
</dbReference>
<evidence type="ECO:0000256" key="2">
    <source>
        <dbReference type="ARBA" id="ARBA00022723"/>
    </source>
</evidence>
<dbReference type="Proteomes" id="UP000325372">
    <property type="component" value="Unassembled WGS sequence"/>
</dbReference>
<protein>
    <submittedName>
        <fullName evidence="6">C-type cytochrome</fullName>
    </submittedName>
</protein>
<evidence type="ECO:0000259" key="5">
    <source>
        <dbReference type="PROSITE" id="PS51007"/>
    </source>
</evidence>
<dbReference type="Pfam" id="PF00034">
    <property type="entry name" value="Cytochrom_C"/>
    <property type="match status" value="1"/>
</dbReference>
<keyword evidence="3 4" id="KW-0408">Iron</keyword>
<name>A0A5N0TDL7_9GAMM</name>
<accession>A0A5N0TDL7</accession>
<dbReference type="PROSITE" id="PS51007">
    <property type="entry name" value="CYTC"/>
    <property type="match status" value="2"/>
</dbReference>
<evidence type="ECO:0000313" key="6">
    <source>
        <dbReference type="EMBL" id="KAA9131389.1"/>
    </source>
</evidence>
<dbReference type="RefSeq" id="WP_150864039.1">
    <property type="nucleotide sequence ID" value="NZ_VYXP01000005.1"/>
</dbReference>
<comment type="caution">
    <text evidence="6">The sequence shown here is derived from an EMBL/GenBank/DDBJ whole genome shotgun (WGS) entry which is preliminary data.</text>
</comment>
<evidence type="ECO:0000256" key="1">
    <source>
        <dbReference type="ARBA" id="ARBA00022617"/>
    </source>
</evidence>
<organism evidence="6 7">
    <name type="scientific">Marinihelvus fidelis</name>
    <dbReference type="NCBI Taxonomy" id="2613842"/>
    <lineage>
        <taxon>Bacteria</taxon>
        <taxon>Pseudomonadati</taxon>
        <taxon>Pseudomonadota</taxon>
        <taxon>Gammaproteobacteria</taxon>
        <taxon>Chromatiales</taxon>
        <taxon>Wenzhouxiangellaceae</taxon>
        <taxon>Marinihelvus</taxon>
    </lineage>
</organism>
<dbReference type="PANTHER" id="PTHR35008">
    <property type="entry name" value="BLL4482 PROTEIN-RELATED"/>
    <property type="match status" value="1"/>
</dbReference>
<dbReference type="AlphaFoldDB" id="A0A5N0TDL7"/>
<keyword evidence="7" id="KW-1185">Reference proteome</keyword>
<dbReference type="GO" id="GO:0009055">
    <property type="term" value="F:electron transfer activity"/>
    <property type="evidence" value="ECO:0007669"/>
    <property type="project" value="InterPro"/>
</dbReference>
<dbReference type="Gene3D" id="1.10.760.10">
    <property type="entry name" value="Cytochrome c-like domain"/>
    <property type="match status" value="2"/>
</dbReference>
<evidence type="ECO:0000256" key="4">
    <source>
        <dbReference type="PROSITE-ProRule" id="PRU00433"/>
    </source>
</evidence>
<dbReference type="GO" id="GO:0020037">
    <property type="term" value="F:heme binding"/>
    <property type="evidence" value="ECO:0007669"/>
    <property type="project" value="InterPro"/>
</dbReference>
<dbReference type="SUPFAM" id="SSF46626">
    <property type="entry name" value="Cytochrome c"/>
    <property type="match status" value="2"/>
</dbReference>
<evidence type="ECO:0000313" key="7">
    <source>
        <dbReference type="Proteomes" id="UP000325372"/>
    </source>
</evidence>